<gene>
    <name evidence="1" type="ORF">E4P82_03355</name>
</gene>
<organism evidence="1 2">
    <name type="scientific">Candidatus Competibacter phosphatis</name>
    <dbReference type="NCBI Taxonomy" id="221280"/>
    <lineage>
        <taxon>Bacteria</taxon>
        <taxon>Pseudomonadati</taxon>
        <taxon>Pseudomonadota</taxon>
        <taxon>Gammaproteobacteria</taxon>
        <taxon>Candidatus Competibacteraceae</taxon>
        <taxon>Candidatus Competibacter</taxon>
    </lineage>
</organism>
<dbReference type="InterPro" id="IPR002838">
    <property type="entry name" value="AIM24"/>
</dbReference>
<dbReference type="Pfam" id="PF01987">
    <property type="entry name" value="AIM24"/>
    <property type="match status" value="1"/>
</dbReference>
<evidence type="ECO:0000313" key="2">
    <source>
        <dbReference type="Proteomes" id="UP000760480"/>
    </source>
</evidence>
<dbReference type="RefSeq" id="WP_169247575.1">
    <property type="nucleotide sequence ID" value="NZ_SPMZ01000011.1"/>
</dbReference>
<dbReference type="Gene3D" id="3.60.160.10">
    <property type="entry name" value="Mitochondrial biogenesis AIM24"/>
    <property type="match status" value="1"/>
</dbReference>
<dbReference type="Proteomes" id="UP000760480">
    <property type="component" value="Unassembled WGS sequence"/>
</dbReference>
<dbReference type="PANTHER" id="PTHR43657">
    <property type="entry name" value="TRYPTOPHAN RNA-BINDING ATTENUATOR PROTEIN-LIKE PROTEIN"/>
    <property type="match status" value="1"/>
</dbReference>
<protein>
    <submittedName>
        <fullName evidence="1">TIGR00266 family protein</fullName>
    </submittedName>
</protein>
<dbReference type="InterPro" id="IPR016031">
    <property type="entry name" value="Trp_RNA-bd_attenuator-like_dom"/>
</dbReference>
<name>A0ABX1THR6_9GAMM</name>
<accession>A0ABX1THR6</accession>
<sequence length="241" mass="25747">MTAPSSDLQTIEDLTFRVLYRGAFALLEVHLRLGQTLKAQSDAMVAMDPTIDVEGKMEGGLLGGVGRMFSGESLFFQTLRASRGAGVAHLAPAQPGDLLPIHLNGQQTYILQKDGFLAASDGVSISTTAQNLTRGLFGGEGFFVLKASGRGMLFAESYGAIHELDVPAGQEMIVDNGHLVAWPESIGYTIEKASSGWISSFTSGEGIVCRFRGPGKIYIQSRNPAAFGAWVRPLLPSNRRG</sequence>
<proteinExistence type="predicted"/>
<evidence type="ECO:0000313" key="1">
    <source>
        <dbReference type="EMBL" id="NMQ18316.1"/>
    </source>
</evidence>
<reference evidence="1 2" key="1">
    <citation type="submission" date="2019-03" db="EMBL/GenBank/DDBJ databases">
        <title>Metabolic reconstructions from genomes of highly enriched 'Candidatus Accumulibacter' and 'Candidatus Competibacter' bioreactor populations.</title>
        <authorList>
            <person name="Annavajhala M.K."/>
            <person name="Welles L."/>
            <person name="Abbas B."/>
            <person name="Sorokin D."/>
            <person name="Park H."/>
            <person name="Van Loosdrecht M."/>
            <person name="Chandran K."/>
        </authorList>
    </citation>
    <scope>NUCLEOTIDE SEQUENCE [LARGE SCALE GENOMIC DNA]</scope>
    <source>
        <strain evidence="1 2">SBR_G</strain>
    </source>
</reference>
<dbReference type="PANTHER" id="PTHR43657:SF1">
    <property type="entry name" value="ALTERED INHERITANCE OF MITOCHONDRIA PROTEIN 24, MITOCHONDRIAL"/>
    <property type="match status" value="1"/>
</dbReference>
<dbReference type="SUPFAM" id="SSF51219">
    <property type="entry name" value="TRAP-like"/>
    <property type="match status" value="1"/>
</dbReference>
<dbReference type="EMBL" id="SPMZ01000011">
    <property type="protein sequence ID" value="NMQ18316.1"/>
    <property type="molecule type" value="Genomic_DNA"/>
</dbReference>
<comment type="caution">
    <text evidence="1">The sequence shown here is derived from an EMBL/GenBank/DDBJ whole genome shotgun (WGS) entry which is preliminary data.</text>
</comment>
<keyword evidence="2" id="KW-1185">Reference proteome</keyword>
<dbReference type="NCBIfam" id="TIGR00266">
    <property type="entry name" value="TIGR00266 family protein"/>
    <property type="match status" value="1"/>
</dbReference>
<dbReference type="InterPro" id="IPR036983">
    <property type="entry name" value="AIM24_sf"/>
</dbReference>